<evidence type="ECO:0000313" key="2">
    <source>
        <dbReference type="EMBL" id="PWK59415.1"/>
    </source>
</evidence>
<dbReference type="Pfam" id="PF08666">
    <property type="entry name" value="SAF"/>
    <property type="match status" value="1"/>
</dbReference>
<dbReference type="InterPro" id="IPR013974">
    <property type="entry name" value="SAF"/>
</dbReference>
<keyword evidence="3" id="KW-1185">Reference proteome</keyword>
<dbReference type="InterPro" id="IPR031571">
    <property type="entry name" value="RcpC_dom"/>
</dbReference>
<evidence type="ECO:0000313" key="3">
    <source>
        <dbReference type="Proteomes" id="UP000245708"/>
    </source>
</evidence>
<dbReference type="SMART" id="SM00858">
    <property type="entry name" value="SAF"/>
    <property type="match status" value="1"/>
</dbReference>
<dbReference type="Pfam" id="PF16976">
    <property type="entry name" value="RcpC"/>
    <property type="match status" value="1"/>
</dbReference>
<accession>A0A316GGY3</accession>
<dbReference type="AlphaFoldDB" id="A0A316GGY3"/>
<organism evidence="2 3">
    <name type="scientific">Roseicyclus mahoneyensis</name>
    <dbReference type="NCBI Taxonomy" id="164332"/>
    <lineage>
        <taxon>Bacteria</taxon>
        <taxon>Pseudomonadati</taxon>
        <taxon>Pseudomonadota</taxon>
        <taxon>Alphaproteobacteria</taxon>
        <taxon>Rhodobacterales</taxon>
        <taxon>Roseobacteraceae</taxon>
        <taxon>Roseicyclus</taxon>
    </lineage>
</organism>
<dbReference type="InterPro" id="IPR017592">
    <property type="entry name" value="Pilus_assmbl_Flp-typ_CpaB"/>
</dbReference>
<evidence type="ECO:0000259" key="1">
    <source>
        <dbReference type="SMART" id="SM00858"/>
    </source>
</evidence>
<dbReference type="Proteomes" id="UP000245708">
    <property type="component" value="Unassembled WGS sequence"/>
</dbReference>
<dbReference type="EMBL" id="QGGW01000008">
    <property type="protein sequence ID" value="PWK59415.1"/>
    <property type="molecule type" value="Genomic_DNA"/>
</dbReference>
<dbReference type="RefSeq" id="WP_109669816.1">
    <property type="nucleotide sequence ID" value="NZ_QGGW01000008.1"/>
</dbReference>
<feature type="domain" description="SAF" evidence="1">
    <location>
        <begin position="45"/>
        <end position="112"/>
    </location>
</feature>
<reference evidence="2 3" key="1">
    <citation type="submission" date="2018-05" db="EMBL/GenBank/DDBJ databases">
        <title>Genomic Encyclopedia of Type Strains, Phase IV (KMG-IV): sequencing the most valuable type-strain genomes for metagenomic binning, comparative biology and taxonomic classification.</title>
        <authorList>
            <person name="Goeker M."/>
        </authorList>
    </citation>
    <scope>NUCLEOTIDE SEQUENCE [LARGE SCALE GENOMIC DNA]</scope>
    <source>
        <strain evidence="2 3">DSM 16097</strain>
    </source>
</reference>
<comment type="caution">
    <text evidence="2">The sequence shown here is derived from an EMBL/GenBank/DDBJ whole genome shotgun (WGS) entry which is preliminary data.</text>
</comment>
<dbReference type="OrthoDB" id="163768at2"/>
<gene>
    <name evidence="2" type="ORF">C7455_108183</name>
</gene>
<dbReference type="CDD" id="cd11614">
    <property type="entry name" value="SAF_CpaB_FlgA_like"/>
    <property type="match status" value="1"/>
</dbReference>
<protein>
    <submittedName>
        <fullName evidence="2">Pilus assembly protein CpaB</fullName>
    </submittedName>
</protein>
<name>A0A316GGY3_9RHOB</name>
<dbReference type="NCBIfam" id="TIGR03177">
    <property type="entry name" value="pilus_cpaB"/>
    <property type="match status" value="1"/>
</dbReference>
<sequence length="275" mass="29895">MRLVFGLVLLLGIGLAGFAVKVAMERFNQYQVALAQQRDAIIPTTEVFVVTRSLRYGERLAPGDVQAIRWPADYVPMGSFSRLEDIFPEGQPQRTVLRAMEQHEPLLAGKVTAPGEDAGVASRLEEGTQAFTLQIDVVAGVSGFLRPGDRVDVYWTGQGREGESVTRLIRSSLQIVALDQTADNDRNNPIIARTITFAARPTDIAALTQAQAAGRLTLALVGLNDETTSETVEVSRDELLGERAAVAEAVEGPRICTVRHRRGADVVEMQVPCTN</sequence>
<proteinExistence type="predicted"/>